<dbReference type="RefSeq" id="WP_342697242.1">
    <property type="nucleotide sequence ID" value="NZ_JBCGDO010000068.1"/>
</dbReference>
<keyword evidence="4" id="KW-1185">Reference proteome</keyword>
<dbReference type="Proteomes" id="UP001460072">
    <property type="component" value="Unassembled WGS sequence"/>
</dbReference>
<proteinExistence type="predicted"/>
<comment type="caution">
    <text evidence="3">The sequence shown here is derived from an EMBL/GenBank/DDBJ whole genome shotgun (WGS) entry which is preliminary data.</text>
</comment>
<evidence type="ECO:0000313" key="3">
    <source>
        <dbReference type="EMBL" id="MEM0544081.1"/>
    </source>
</evidence>
<organism evidence="3 4">
    <name type="scientific">Flavobacterium aureirubrum</name>
    <dbReference type="NCBI Taxonomy" id="3133147"/>
    <lineage>
        <taxon>Bacteria</taxon>
        <taxon>Pseudomonadati</taxon>
        <taxon>Bacteroidota</taxon>
        <taxon>Flavobacteriia</taxon>
        <taxon>Flavobacteriales</taxon>
        <taxon>Flavobacteriaceae</taxon>
        <taxon>Flavobacterium</taxon>
    </lineage>
</organism>
<protein>
    <submittedName>
        <fullName evidence="3">T9SS type A sorting domain-containing protein</fullName>
    </submittedName>
</protein>
<reference evidence="3 4" key="1">
    <citation type="submission" date="2024-03" db="EMBL/GenBank/DDBJ databases">
        <title>Two novel species of the genus Flavobacterium exhibiting potentially degradation of complex polysaccharides.</title>
        <authorList>
            <person name="Lian X."/>
        </authorList>
    </citation>
    <scope>NUCLEOTIDE SEQUENCE [LARGE SCALE GENOMIC DNA]</scope>
    <source>
        <strain evidence="4">j3</strain>
    </source>
</reference>
<evidence type="ECO:0000259" key="2">
    <source>
        <dbReference type="Pfam" id="PF18962"/>
    </source>
</evidence>
<dbReference type="Pfam" id="PF18962">
    <property type="entry name" value="Por_Secre_tail"/>
    <property type="match status" value="1"/>
</dbReference>
<dbReference type="EMBL" id="JBCGDO010000068">
    <property type="protein sequence ID" value="MEM0544081.1"/>
    <property type="molecule type" value="Genomic_DNA"/>
</dbReference>
<feature type="domain" description="Secretion system C-terminal sorting" evidence="2">
    <location>
        <begin position="354"/>
        <end position="423"/>
    </location>
</feature>
<name>A0ABU9N8R2_9FLAO</name>
<dbReference type="NCBIfam" id="TIGR04183">
    <property type="entry name" value="Por_Secre_tail"/>
    <property type="match status" value="1"/>
</dbReference>
<accession>A0ABU9N8R2</accession>
<gene>
    <name evidence="3" type="ORF">WFZ85_15940</name>
</gene>
<sequence>MRNFNISYSVTAAAVIDGENVPYAGNTITVLSPIVPLVKLTPANCGVTLSAIGTNLSSTVGINAISYTFRARLTNDNGPTPTFYTVTQASRFVTLNSFPGLVPQFGTSYTIDVQYSFLDIVSNAVVQSGYGDACTVTTPSIPLIRLSSPTCGTTVARTATISATPAFSALQYQFRIRLTSDNGPTPVYYFTNPSASRFSTLSSFQGLTIQFGTSYTLSVQYRTLNNGIEVLSGYGPDCILTTPAFPTTEVTPSLCGQPTTALNQSLTILPVSGATIYRVSLFERVGEDLVPVGTIDRPVANFMLNMFAGATVNKDYVVTVSVQLNGEFGPDGRGCDIATLVARTAKVTFGATAYPNPFASGFMLDVTTSAESTPIDVKVYDMVGRLIEQKSAQVNELETMTIGDRYPSGVYNVTVTQGEEVRTVRVVKR</sequence>
<dbReference type="InterPro" id="IPR026444">
    <property type="entry name" value="Secre_tail"/>
</dbReference>
<evidence type="ECO:0000256" key="1">
    <source>
        <dbReference type="ARBA" id="ARBA00022729"/>
    </source>
</evidence>
<evidence type="ECO:0000313" key="4">
    <source>
        <dbReference type="Proteomes" id="UP001460072"/>
    </source>
</evidence>
<feature type="non-terminal residue" evidence="3">
    <location>
        <position position="1"/>
    </location>
</feature>
<keyword evidence="1" id="KW-0732">Signal</keyword>